<reference evidence="2" key="1">
    <citation type="submission" date="2022-06" db="EMBL/GenBank/DDBJ databases">
        <title>Gracilimonas sp. CAU 1638 isolated from sea sediment.</title>
        <authorList>
            <person name="Kim W."/>
        </authorList>
    </citation>
    <scope>NUCLEOTIDE SEQUENCE</scope>
    <source>
        <strain evidence="2">CAU 1638</strain>
    </source>
</reference>
<keyword evidence="3" id="KW-1185">Reference proteome</keyword>
<dbReference type="Proteomes" id="UP001139125">
    <property type="component" value="Unassembled WGS sequence"/>
</dbReference>
<dbReference type="GO" id="GO:0008235">
    <property type="term" value="F:metalloexopeptidase activity"/>
    <property type="evidence" value="ECO:0007669"/>
    <property type="project" value="InterPro"/>
</dbReference>
<proteinExistence type="predicted"/>
<dbReference type="PANTHER" id="PTHR12147">
    <property type="entry name" value="METALLOPEPTIDASE M28 FAMILY MEMBER"/>
    <property type="match status" value="1"/>
</dbReference>
<sequence length="437" mass="48971">MDQIPALPVFFAIIFGFLISACTPQPQVTERNVSRIIETLSSDQMKGRHAFGNGIEKAADFISTEYQDIGLSTLPGNNNFRQEFSIYSLKPSQASVSINNRELGDQHYFGLTNAETVNWTADNSTIHYISAKDDYRDKFSEYSSDDESSVIIVDEEHEKLFHKYRTYFSRSNRTFELGSKPNDIFVFFDGRVNNYDITLQNTVKSQQLANVIGKIEGKRKNEIVLFSAHYDHIGVVSPVDEDSIANGANDNASGVSAVIELARYFQKMPTPERTLYFVAFTGEEVGGYGSKYFSRQMNPDEIVAMFNIEMIGKPDVDGANSAWITGFEKSTFGEILQNSVSDSNFVFYPDPYPNQNLFYRSDNATLARLGVPAHTISTTPIDVDQDYHRVSDEFSTLDIPHVTNTIRAIAKAARVIISAEKTPTRISNGDENLTSND</sequence>
<dbReference type="EMBL" id="JANDBC010000001">
    <property type="protein sequence ID" value="MCP9290391.1"/>
    <property type="molecule type" value="Genomic_DNA"/>
</dbReference>
<dbReference type="SUPFAM" id="SSF53187">
    <property type="entry name" value="Zn-dependent exopeptidases"/>
    <property type="match status" value="1"/>
</dbReference>
<dbReference type="InterPro" id="IPR007484">
    <property type="entry name" value="Peptidase_M28"/>
</dbReference>
<evidence type="ECO:0000313" key="2">
    <source>
        <dbReference type="EMBL" id="MCP9290391.1"/>
    </source>
</evidence>
<dbReference type="GO" id="GO:0006508">
    <property type="term" value="P:proteolysis"/>
    <property type="evidence" value="ECO:0007669"/>
    <property type="project" value="InterPro"/>
</dbReference>
<dbReference type="PANTHER" id="PTHR12147:SF26">
    <property type="entry name" value="PEPTIDASE M28 DOMAIN-CONTAINING PROTEIN"/>
    <property type="match status" value="1"/>
</dbReference>
<dbReference type="Gene3D" id="3.40.630.10">
    <property type="entry name" value="Zn peptidases"/>
    <property type="match status" value="1"/>
</dbReference>
<feature type="domain" description="Peptidase M28" evidence="1">
    <location>
        <begin position="210"/>
        <end position="411"/>
    </location>
</feature>
<protein>
    <submittedName>
        <fullName evidence="2">M20/M25/M40 family metallo-hydrolase</fullName>
    </submittedName>
</protein>
<gene>
    <name evidence="2" type="ORF">NM125_02210</name>
</gene>
<organism evidence="2 3">
    <name type="scientific">Gracilimonas sediminicola</name>
    <dbReference type="NCBI Taxonomy" id="2952158"/>
    <lineage>
        <taxon>Bacteria</taxon>
        <taxon>Pseudomonadati</taxon>
        <taxon>Balneolota</taxon>
        <taxon>Balneolia</taxon>
        <taxon>Balneolales</taxon>
        <taxon>Balneolaceae</taxon>
        <taxon>Gracilimonas</taxon>
    </lineage>
</organism>
<dbReference type="AlphaFoldDB" id="A0A9X2L150"/>
<dbReference type="RefSeq" id="WP_255132417.1">
    <property type="nucleotide sequence ID" value="NZ_JANDBC010000001.1"/>
</dbReference>
<evidence type="ECO:0000313" key="3">
    <source>
        <dbReference type="Proteomes" id="UP001139125"/>
    </source>
</evidence>
<accession>A0A9X2L150</accession>
<comment type="caution">
    <text evidence="2">The sequence shown here is derived from an EMBL/GenBank/DDBJ whole genome shotgun (WGS) entry which is preliminary data.</text>
</comment>
<dbReference type="Pfam" id="PF04389">
    <property type="entry name" value="Peptidase_M28"/>
    <property type="match status" value="1"/>
</dbReference>
<dbReference type="InterPro" id="IPR045175">
    <property type="entry name" value="M28_fam"/>
</dbReference>
<evidence type="ECO:0000259" key="1">
    <source>
        <dbReference type="Pfam" id="PF04389"/>
    </source>
</evidence>
<name>A0A9X2L150_9BACT</name>